<proteinExistence type="predicted"/>
<dbReference type="EMBL" id="FTMS01000014">
    <property type="protein sequence ID" value="SIQ74455.1"/>
    <property type="molecule type" value="Genomic_DNA"/>
</dbReference>
<dbReference type="PANTHER" id="PTHR43031:SF1">
    <property type="entry name" value="PYRIDINE NUCLEOTIDE-DISULPHIDE OXIDOREDUCTASE"/>
    <property type="match status" value="1"/>
</dbReference>
<protein>
    <submittedName>
        <fullName evidence="2">Phage shock protein E</fullName>
    </submittedName>
</protein>
<evidence type="ECO:0000259" key="1">
    <source>
        <dbReference type="PROSITE" id="PS50206"/>
    </source>
</evidence>
<dbReference type="PROSITE" id="PS50206">
    <property type="entry name" value="RHODANESE_3"/>
    <property type="match status" value="1"/>
</dbReference>
<evidence type="ECO:0000313" key="2">
    <source>
        <dbReference type="EMBL" id="SIQ74455.1"/>
    </source>
</evidence>
<accession>A0A1N6V9E6</accession>
<gene>
    <name evidence="2" type="ORF">SAMN05920897_11428</name>
</gene>
<dbReference type="RefSeq" id="WP_083943948.1">
    <property type="nucleotide sequence ID" value="NZ_FTMS01000014.1"/>
</dbReference>
<evidence type="ECO:0000313" key="3">
    <source>
        <dbReference type="Proteomes" id="UP000186400"/>
    </source>
</evidence>
<dbReference type="AlphaFoldDB" id="A0A1N6V9E6"/>
<dbReference type="STRING" id="159291.SAMN05920897_11428"/>
<keyword evidence="3" id="KW-1185">Reference proteome</keyword>
<dbReference type="InterPro" id="IPR050229">
    <property type="entry name" value="GlpE_sulfurtransferase"/>
</dbReference>
<name>A0A1N6V9E6_9SPIO</name>
<sequence>MNNLLVVAGALALLALGVVQRRRGLARNPAPLDAVLTAIEEGALAVDVRSADAFREDHYPGAINLPLEDLSRRMRELTDQERTIILYCESGYSSGLAQRLLARRTSHPVLNAGGLNRLRGQ</sequence>
<dbReference type="Gene3D" id="3.40.250.10">
    <property type="entry name" value="Rhodanese-like domain"/>
    <property type="match status" value="1"/>
</dbReference>
<reference evidence="2 3" key="1">
    <citation type="submission" date="2017-01" db="EMBL/GenBank/DDBJ databases">
        <authorList>
            <person name="Mah S.A."/>
            <person name="Swanson W.J."/>
            <person name="Moy G.W."/>
            <person name="Vacquier V.D."/>
        </authorList>
    </citation>
    <scope>NUCLEOTIDE SEQUENCE [LARGE SCALE GENOMIC DNA]</scope>
    <source>
        <strain evidence="2 3">ASpG1</strain>
    </source>
</reference>
<feature type="domain" description="Rhodanese" evidence="1">
    <location>
        <begin position="39"/>
        <end position="104"/>
    </location>
</feature>
<dbReference type="Pfam" id="PF00581">
    <property type="entry name" value="Rhodanese"/>
    <property type="match status" value="1"/>
</dbReference>
<dbReference type="SUPFAM" id="SSF52821">
    <property type="entry name" value="Rhodanese/Cell cycle control phosphatase"/>
    <property type="match status" value="1"/>
</dbReference>
<dbReference type="SMART" id="SM00450">
    <property type="entry name" value="RHOD"/>
    <property type="match status" value="1"/>
</dbReference>
<organism evidence="2 3">
    <name type="scientific">Alkalispirochaeta americana</name>
    <dbReference type="NCBI Taxonomy" id="159291"/>
    <lineage>
        <taxon>Bacteria</taxon>
        <taxon>Pseudomonadati</taxon>
        <taxon>Spirochaetota</taxon>
        <taxon>Spirochaetia</taxon>
        <taxon>Spirochaetales</taxon>
        <taxon>Spirochaetaceae</taxon>
        <taxon>Alkalispirochaeta</taxon>
    </lineage>
</organism>
<dbReference type="OrthoDB" id="9800872at2"/>
<dbReference type="Proteomes" id="UP000186400">
    <property type="component" value="Unassembled WGS sequence"/>
</dbReference>
<dbReference type="CDD" id="cd00158">
    <property type="entry name" value="RHOD"/>
    <property type="match status" value="1"/>
</dbReference>
<dbReference type="PANTHER" id="PTHR43031">
    <property type="entry name" value="FAD-DEPENDENT OXIDOREDUCTASE"/>
    <property type="match status" value="1"/>
</dbReference>
<dbReference type="InterPro" id="IPR036873">
    <property type="entry name" value="Rhodanese-like_dom_sf"/>
</dbReference>
<dbReference type="InterPro" id="IPR001763">
    <property type="entry name" value="Rhodanese-like_dom"/>
</dbReference>